<dbReference type="Proteomes" id="UP000033710">
    <property type="component" value="Unassembled WGS sequence"/>
</dbReference>
<feature type="transmembrane region" description="Helical" evidence="7">
    <location>
        <begin position="60"/>
        <end position="79"/>
    </location>
</feature>
<dbReference type="InterPro" id="IPR004841">
    <property type="entry name" value="AA-permease/SLC12A_dom"/>
</dbReference>
<dbReference type="GO" id="GO:0016020">
    <property type="term" value="C:membrane"/>
    <property type="evidence" value="ECO:0007669"/>
    <property type="project" value="UniProtKB-SubCell"/>
</dbReference>
<dbReference type="RefSeq" id="XP_016587759.1">
    <property type="nucleotide sequence ID" value="XM_016735454.1"/>
</dbReference>
<feature type="transmembrane region" description="Helical" evidence="7">
    <location>
        <begin position="166"/>
        <end position="187"/>
    </location>
</feature>
<feature type="transmembrane region" description="Helical" evidence="7">
    <location>
        <begin position="139"/>
        <end position="160"/>
    </location>
</feature>
<dbReference type="InterPro" id="IPR050524">
    <property type="entry name" value="APC_YAT"/>
</dbReference>
<evidence type="ECO:0000259" key="8">
    <source>
        <dbReference type="Pfam" id="PF00324"/>
    </source>
</evidence>
<evidence type="ECO:0000256" key="3">
    <source>
        <dbReference type="ARBA" id="ARBA00022692"/>
    </source>
</evidence>
<evidence type="ECO:0000256" key="7">
    <source>
        <dbReference type="SAM" id="Phobius"/>
    </source>
</evidence>
<feature type="transmembrane region" description="Helical" evidence="7">
    <location>
        <begin position="386"/>
        <end position="407"/>
    </location>
</feature>
<feature type="transmembrane region" description="Helical" evidence="7">
    <location>
        <begin position="199"/>
        <end position="218"/>
    </location>
</feature>
<protein>
    <submittedName>
        <fullName evidence="9">Amino acid transporter, AAT family</fullName>
    </submittedName>
</protein>
<keyword evidence="6 7" id="KW-0472">Membrane</keyword>
<feature type="domain" description="Amino acid permease/ SLC12A" evidence="8">
    <location>
        <begin position="57"/>
        <end position="516"/>
    </location>
</feature>
<keyword evidence="5 7" id="KW-1133">Transmembrane helix</keyword>
<evidence type="ECO:0000256" key="2">
    <source>
        <dbReference type="ARBA" id="ARBA00022448"/>
    </source>
</evidence>
<dbReference type="GeneID" id="27670731"/>
<dbReference type="Pfam" id="PF00324">
    <property type="entry name" value="AA_permease"/>
    <property type="match status" value="1"/>
</dbReference>
<evidence type="ECO:0000313" key="9">
    <source>
        <dbReference type="EMBL" id="KJR85083.1"/>
    </source>
</evidence>
<evidence type="ECO:0000256" key="1">
    <source>
        <dbReference type="ARBA" id="ARBA00004141"/>
    </source>
</evidence>
<feature type="transmembrane region" description="Helical" evidence="7">
    <location>
        <begin position="419"/>
        <end position="440"/>
    </location>
</feature>
<keyword evidence="4" id="KW-0029">Amino-acid transport</keyword>
<comment type="subcellular location">
    <subcellularLocation>
        <location evidence="1">Membrane</location>
        <topology evidence="1">Multi-pass membrane protein</topology>
    </subcellularLocation>
</comment>
<dbReference type="PIRSF" id="PIRSF006060">
    <property type="entry name" value="AA_transporter"/>
    <property type="match status" value="1"/>
</dbReference>
<dbReference type="KEGG" id="ssck:SPSK_08868"/>
<feature type="transmembrane region" description="Helical" evidence="7">
    <location>
        <begin position="461"/>
        <end position="487"/>
    </location>
</feature>
<dbReference type="AlphaFoldDB" id="A0A0F2M5V6"/>
<feature type="transmembrane region" description="Helical" evidence="7">
    <location>
        <begin position="91"/>
        <end position="118"/>
    </location>
</feature>
<dbReference type="OrthoDB" id="3900342at2759"/>
<keyword evidence="2" id="KW-0813">Transport</keyword>
<dbReference type="Gene3D" id="1.20.1740.10">
    <property type="entry name" value="Amino acid/polyamine transporter I"/>
    <property type="match status" value="1"/>
</dbReference>
<name>A0A0F2M5V6_SPOSC</name>
<feature type="transmembrane region" description="Helical" evidence="7">
    <location>
        <begin position="493"/>
        <end position="512"/>
    </location>
</feature>
<comment type="caution">
    <text evidence="9">The sequence shown here is derived from an EMBL/GenBank/DDBJ whole genome shotgun (WGS) entry which is preliminary data.</text>
</comment>
<evidence type="ECO:0000256" key="4">
    <source>
        <dbReference type="ARBA" id="ARBA00022970"/>
    </source>
</evidence>
<reference evidence="9 10" key="2">
    <citation type="journal article" date="2015" name="Eukaryot. Cell">
        <title>Asexual propagation of a virulent clone complex in a human and feline outbreak of sporotrichosis.</title>
        <authorList>
            <person name="Teixeira Mde M."/>
            <person name="Rodrigues A.M."/>
            <person name="Tsui C.K."/>
            <person name="de Almeida L.G."/>
            <person name="Van Diepeningen A.D."/>
            <person name="van den Ende B.G."/>
            <person name="Fernandes G.F."/>
            <person name="Kano R."/>
            <person name="Hamelin R.C."/>
            <person name="Lopes-Bezerra L.M."/>
            <person name="Vasconcelos A.T."/>
            <person name="de Hoog S."/>
            <person name="de Camargo Z.P."/>
            <person name="Felipe M.S."/>
        </authorList>
    </citation>
    <scope>NUCLEOTIDE SEQUENCE [LARGE SCALE GENOMIC DNA]</scope>
    <source>
        <strain evidence="9 10">1099-18</strain>
    </source>
</reference>
<sequence length="555" mass="60918">MSGVNLDEKTVPMDPPPSLEKGVLDDAASKTGAIQVQALSAEFEEITQLKQGLHQRHVQMIALAGTLGTGLFLSSGQAIGRAGPLGALLGYSIIGTAAIGSVFAGAEMAALVPLNGGIIRYAQHFVDPALSFANGWNEVYSHIVSVPSEISAAAVIVQFWTDVNSAVFITVFGLLTIATTLVFVRVYGELEYGFSLLKIALVIGLNIMSLVITCGGAPNHEAIGFKYWNHPGPFAQYLGIGGSLGRFLGFWKALNSALYAYSGIENIPLTSAETRNPRTSIPKAAKRVFFKILLFYVITIFFVGLIVPSDNPHLSLTTGNASQSPFVIAAQLAGIKVVPSIINAVVLTSAWSAGNSSLLWGSRILYGMAMEGRAPRFLTRVNRFSIPHYTVLFYAVFMGLAYMSLSSTAANVFDWLKDLVSIATLVNWLVYLIVYLRFYYAFQKQGLSRSRLPWASPLQPYLSWWSLFLLILVLLTGGFSTFIHGHWSTETFISSYINVPIFLALYFSYKFIRKSKIIPLSEIPIGHFLDIAENEEAEEEKKPNKAWRWLTLLWL</sequence>
<accession>A0A0F2M5V6</accession>
<dbReference type="PANTHER" id="PTHR43341:SF18">
    <property type="entry name" value="AMINO ACID PERMEASE_ SLC12A DOMAIN-CONTAINING PROTEIN"/>
    <property type="match status" value="1"/>
</dbReference>
<dbReference type="VEuPathDB" id="FungiDB:SPSK_08868"/>
<dbReference type="PANTHER" id="PTHR43341">
    <property type="entry name" value="AMINO ACID PERMEASE"/>
    <property type="match status" value="1"/>
</dbReference>
<evidence type="ECO:0000313" key="10">
    <source>
        <dbReference type="Proteomes" id="UP000033710"/>
    </source>
</evidence>
<evidence type="ECO:0000256" key="5">
    <source>
        <dbReference type="ARBA" id="ARBA00022989"/>
    </source>
</evidence>
<feature type="transmembrane region" description="Helical" evidence="7">
    <location>
        <begin position="234"/>
        <end position="254"/>
    </location>
</feature>
<organism evidence="9 10">
    <name type="scientific">Sporothrix schenckii 1099-18</name>
    <dbReference type="NCBI Taxonomy" id="1397361"/>
    <lineage>
        <taxon>Eukaryota</taxon>
        <taxon>Fungi</taxon>
        <taxon>Dikarya</taxon>
        <taxon>Ascomycota</taxon>
        <taxon>Pezizomycotina</taxon>
        <taxon>Sordariomycetes</taxon>
        <taxon>Sordariomycetidae</taxon>
        <taxon>Ophiostomatales</taxon>
        <taxon>Ophiostomataceae</taxon>
        <taxon>Sporothrix</taxon>
    </lineage>
</organism>
<gene>
    <name evidence="9" type="ORF">SPSK_08868</name>
</gene>
<dbReference type="GO" id="GO:0015171">
    <property type="term" value="F:amino acid transmembrane transporter activity"/>
    <property type="evidence" value="ECO:0007669"/>
    <property type="project" value="TreeGrafter"/>
</dbReference>
<evidence type="ECO:0000256" key="6">
    <source>
        <dbReference type="ARBA" id="ARBA00023136"/>
    </source>
</evidence>
<keyword evidence="3 7" id="KW-0812">Transmembrane</keyword>
<reference evidence="9 10" key="1">
    <citation type="journal article" date="2014" name="BMC Genomics">
        <title>Comparative genomics of the major fungal agents of human and animal Sporotrichosis: Sporothrix schenckii and Sporothrix brasiliensis.</title>
        <authorList>
            <person name="Teixeira M.M."/>
            <person name="de Almeida L.G."/>
            <person name="Kubitschek-Barreira P."/>
            <person name="Alves F.L."/>
            <person name="Kioshima E.S."/>
            <person name="Abadio A.K."/>
            <person name="Fernandes L."/>
            <person name="Derengowski L.S."/>
            <person name="Ferreira K.S."/>
            <person name="Souza R.C."/>
            <person name="Ruiz J.C."/>
            <person name="de Andrade N.C."/>
            <person name="Paes H.C."/>
            <person name="Nicola A.M."/>
            <person name="Albuquerque P."/>
            <person name="Gerber A.L."/>
            <person name="Martins V.P."/>
            <person name="Peconick L.D."/>
            <person name="Neto A.V."/>
            <person name="Chaucanez C.B."/>
            <person name="Silva P.A."/>
            <person name="Cunha O.L."/>
            <person name="de Oliveira F.F."/>
            <person name="dos Santos T.C."/>
            <person name="Barros A.L."/>
            <person name="Soares M.A."/>
            <person name="de Oliveira L.M."/>
            <person name="Marini M.M."/>
            <person name="Villalobos-Duno H."/>
            <person name="Cunha M.M."/>
            <person name="de Hoog S."/>
            <person name="da Silveira J.F."/>
            <person name="Henrissat B."/>
            <person name="Nino-Vega G.A."/>
            <person name="Cisalpino P.S."/>
            <person name="Mora-Montes H.M."/>
            <person name="Almeida S.R."/>
            <person name="Stajich J.E."/>
            <person name="Lopes-Bezerra L.M."/>
            <person name="Vasconcelos A.T."/>
            <person name="Felipe M.S."/>
        </authorList>
    </citation>
    <scope>NUCLEOTIDE SEQUENCE [LARGE SCALE GENOMIC DNA]</scope>
    <source>
        <strain evidence="9 10">1099-18</strain>
    </source>
</reference>
<proteinExistence type="predicted"/>
<feature type="transmembrane region" description="Helical" evidence="7">
    <location>
        <begin position="288"/>
        <end position="307"/>
    </location>
</feature>
<dbReference type="EMBL" id="AXCR01000007">
    <property type="protein sequence ID" value="KJR85083.1"/>
    <property type="molecule type" value="Genomic_DNA"/>
</dbReference>
<dbReference type="FunFam" id="1.20.1740.10:FF:000006">
    <property type="entry name" value="General amino acid permease"/>
    <property type="match status" value="1"/>
</dbReference>